<evidence type="ECO:0000313" key="1">
    <source>
        <dbReference type="EMBL" id="KAA8497305.1"/>
    </source>
</evidence>
<comment type="caution">
    <text evidence="1">The sequence shown here is derived from an EMBL/GenBank/DDBJ whole genome shotgun (WGS) entry which is preliminary data.</text>
</comment>
<dbReference type="AlphaFoldDB" id="A0A5J4Z1Z8"/>
<sequence>MAHIKTEHSKSRTARDAGMDLAGCGQMWLELPDEQLRQILDNVLSSHVVRAGTRSARVRYGSRHTRAYLMAIKQLRLVCSRWNALLLSQEFGLVPHGFVETKKKLWCLRHVRPRVQVVEACTVPTWVTLRMLQLHARRLWSDRWRSGLRYEQSTPFSPPLEAMMCFTTLAGDQLSIASESISRVTCSENFALIVREEMEISIYERASQRLILNCAFALHEIAAVGGVVDDVCCVHGDCFALVLRDQHILVLHPSSRSSQRFPFAWQNRIPSIAFSRRGDLMVIYNSADHSRNITWHVFRVVRDKGQLLIELADSGFSRARANSENFRSEISCFGFDEDEESSLFLVAFSFDNDRGILALTRSSANRLSFAEIDVDPPMLSKSWAWYMTPSYRRSHLLAGCANLQELQAVPEFLGVMKNRFSCDAAFRSLKFIALDHATVLGVGLAFNQPSWVVRTLCPGDDLALKSELFYVSNEIAYIPSSSKEAEAGLEIAHFDFCDGDVWLVLAGGTYIRLSFEYRHEVAAWCENYRVFRRLFEHSSGEQLGCLSLEPIASRAHES</sequence>
<keyword evidence="2" id="KW-1185">Reference proteome</keyword>
<protein>
    <submittedName>
        <fullName evidence="1">Uncharacterized protein</fullName>
    </submittedName>
</protein>
<evidence type="ECO:0000313" key="2">
    <source>
        <dbReference type="Proteomes" id="UP000324585"/>
    </source>
</evidence>
<dbReference type="EMBL" id="VRMN01000002">
    <property type="protein sequence ID" value="KAA8497305.1"/>
    <property type="molecule type" value="Genomic_DNA"/>
</dbReference>
<dbReference type="Proteomes" id="UP000324585">
    <property type="component" value="Unassembled WGS sequence"/>
</dbReference>
<organism evidence="1 2">
    <name type="scientific">Porphyridium purpureum</name>
    <name type="common">Red alga</name>
    <name type="synonym">Porphyridium cruentum</name>
    <dbReference type="NCBI Taxonomy" id="35688"/>
    <lineage>
        <taxon>Eukaryota</taxon>
        <taxon>Rhodophyta</taxon>
        <taxon>Bangiophyceae</taxon>
        <taxon>Porphyridiales</taxon>
        <taxon>Porphyridiaceae</taxon>
        <taxon>Porphyridium</taxon>
    </lineage>
</organism>
<name>A0A5J4Z1Z8_PORPP</name>
<gene>
    <name evidence="1" type="ORF">FVE85_1034</name>
</gene>
<accession>A0A5J4Z1Z8</accession>
<reference evidence="2" key="1">
    <citation type="journal article" date="2019" name="Nat. Commun.">
        <title>Expansion of phycobilisome linker gene families in mesophilic red algae.</title>
        <authorList>
            <person name="Lee J."/>
            <person name="Kim D."/>
            <person name="Bhattacharya D."/>
            <person name="Yoon H.S."/>
        </authorList>
    </citation>
    <scope>NUCLEOTIDE SEQUENCE [LARGE SCALE GENOMIC DNA]</scope>
    <source>
        <strain evidence="2">CCMP 1328</strain>
    </source>
</reference>
<proteinExistence type="predicted"/>